<keyword evidence="2" id="KW-1185">Reference proteome</keyword>
<proteinExistence type="predicted"/>
<dbReference type="AlphaFoldDB" id="A0AAD4QRG3"/>
<comment type="caution">
    <text evidence="1">The sequence shown here is derived from an EMBL/GenBank/DDBJ whole genome shotgun (WGS) entry which is preliminary data.</text>
</comment>
<reference evidence="1" key="1">
    <citation type="submission" date="2022-01" db="EMBL/GenBank/DDBJ databases">
        <title>Genome Sequence Resource for Two Populations of Ditylenchus destructor, the Migratory Endoparasitic Phytonematode.</title>
        <authorList>
            <person name="Zhang H."/>
            <person name="Lin R."/>
            <person name="Xie B."/>
        </authorList>
    </citation>
    <scope>NUCLEOTIDE SEQUENCE</scope>
    <source>
        <strain evidence="1">BazhouSP</strain>
    </source>
</reference>
<gene>
    <name evidence="1" type="ORF">DdX_21280</name>
</gene>
<accession>A0AAD4QRG3</accession>
<evidence type="ECO:0000313" key="2">
    <source>
        <dbReference type="Proteomes" id="UP001201812"/>
    </source>
</evidence>
<protein>
    <submittedName>
        <fullName evidence="1">Uncharacterized protein</fullName>
    </submittedName>
</protein>
<dbReference type="EMBL" id="JAKKPZ010000774">
    <property type="protein sequence ID" value="KAI1692397.1"/>
    <property type="molecule type" value="Genomic_DNA"/>
</dbReference>
<evidence type="ECO:0000313" key="1">
    <source>
        <dbReference type="EMBL" id="KAI1692397.1"/>
    </source>
</evidence>
<dbReference type="Proteomes" id="UP001201812">
    <property type="component" value="Unassembled WGS sequence"/>
</dbReference>
<name>A0AAD4QRG3_9BILA</name>
<organism evidence="1 2">
    <name type="scientific">Ditylenchus destructor</name>
    <dbReference type="NCBI Taxonomy" id="166010"/>
    <lineage>
        <taxon>Eukaryota</taxon>
        <taxon>Metazoa</taxon>
        <taxon>Ecdysozoa</taxon>
        <taxon>Nematoda</taxon>
        <taxon>Chromadorea</taxon>
        <taxon>Rhabditida</taxon>
        <taxon>Tylenchina</taxon>
        <taxon>Tylenchomorpha</taxon>
        <taxon>Sphaerularioidea</taxon>
        <taxon>Anguinidae</taxon>
        <taxon>Anguininae</taxon>
        <taxon>Ditylenchus</taxon>
    </lineage>
</organism>
<sequence>MSIGAVELGMVHADPVAGYLRLAQTLRIYGIFGRLSTANCDHDLDYLILTILWIKDVCMDVTTFMPKKVHVCTWLLWSTIGPMCRNFAPDARS</sequence>